<comment type="caution">
    <text evidence="1">The sequence shown here is derived from an EMBL/GenBank/DDBJ whole genome shotgun (WGS) entry which is preliminary data.</text>
</comment>
<protein>
    <submittedName>
        <fullName evidence="1">Polyphosphate polymerase domain-containing protein</fullName>
    </submittedName>
</protein>
<organism evidence="1 2">
    <name type="scientific">Dubosiella muris</name>
    <dbReference type="NCBI Taxonomy" id="3038133"/>
    <lineage>
        <taxon>Bacteria</taxon>
        <taxon>Bacillati</taxon>
        <taxon>Bacillota</taxon>
        <taxon>Erysipelotrichia</taxon>
        <taxon>Erysipelotrichales</taxon>
        <taxon>Erysipelotrichaceae</taxon>
        <taxon>Dubosiella</taxon>
    </lineage>
</organism>
<reference evidence="1" key="1">
    <citation type="submission" date="2019-04" db="EMBL/GenBank/DDBJ databases">
        <title>Microbes associate with the intestines of laboratory mice.</title>
        <authorList>
            <person name="Navarre W."/>
            <person name="Wong E."/>
            <person name="Huang K."/>
            <person name="Tropini C."/>
            <person name="Ng K."/>
            <person name="Yu B."/>
        </authorList>
    </citation>
    <scope>NUCLEOTIDE SEQUENCE</scope>
    <source>
        <strain evidence="1">NM09_H32</strain>
    </source>
</reference>
<dbReference type="Proteomes" id="UP000308836">
    <property type="component" value="Unassembled WGS sequence"/>
</dbReference>
<accession>A0AC61R5F1</accession>
<gene>
    <name evidence="1" type="ORF">E5336_09855</name>
</gene>
<dbReference type="EMBL" id="SRYG01000021">
    <property type="protein sequence ID" value="TGY65199.1"/>
    <property type="molecule type" value="Genomic_DNA"/>
</dbReference>
<evidence type="ECO:0000313" key="2">
    <source>
        <dbReference type="Proteomes" id="UP000308836"/>
    </source>
</evidence>
<evidence type="ECO:0000313" key="1">
    <source>
        <dbReference type="EMBL" id="TGY65199.1"/>
    </source>
</evidence>
<proteinExistence type="predicted"/>
<name>A0AC61R5F1_9FIRM</name>
<keyword evidence="2" id="KW-1185">Reference proteome</keyword>
<sequence>METIFQRYEQKYILSPNAFQQLMHALRGRLQEDRYGRYVVRNVYYDTDDFAMIRRSLSKPGYKEKLRMRQYEGSPYVFIELKKKVGKTVYKRRMLTHAPIRQIKREIEWFLNTTHALPKVAISYDRQAFVSADDPDLRITFDARVRFQCDTFDFLPHDTERLLFEQEEIIMEIKTKNAIPVWLGQILSALKIFPCSCSKYGMIYSRYLAKEGVCSPVSLIPTR</sequence>